<protein>
    <submittedName>
        <fullName evidence="2">Phage tail protein</fullName>
    </submittedName>
</protein>
<dbReference type="AlphaFoldDB" id="A0AB39ARL2"/>
<evidence type="ECO:0000313" key="2">
    <source>
        <dbReference type="EMBL" id="XDH88000.1"/>
    </source>
</evidence>
<accession>A0AB39ARL2</accession>
<dbReference type="EMBL" id="CP162514">
    <property type="protein sequence ID" value="XDH88000.1"/>
    <property type="molecule type" value="Genomic_DNA"/>
</dbReference>
<name>A0AB39ARL2_9GAMM</name>
<dbReference type="InterPro" id="IPR022225">
    <property type="entry name" value="Phage_tail_fibre_N"/>
</dbReference>
<dbReference type="Pfam" id="PF12571">
    <property type="entry name" value="Phage_tail_fib"/>
    <property type="match status" value="1"/>
</dbReference>
<dbReference type="SUPFAM" id="SSF51126">
    <property type="entry name" value="Pectin lyase-like"/>
    <property type="match status" value="1"/>
</dbReference>
<reference evidence="2" key="1">
    <citation type="submission" date="2024-07" db="EMBL/GenBank/DDBJ databases">
        <authorList>
            <person name="Jiang Y."/>
            <person name="Qin Q."/>
        </authorList>
    </citation>
    <scope>NUCLEOTIDE SEQUENCE</scope>
    <source>
        <strain evidence="2">SD03</strain>
    </source>
</reference>
<gene>
    <name evidence="2" type="ORF">ABZP26_02075</name>
</gene>
<organism evidence="2">
    <name type="scientific">Pseudoalteromonas sp. SD03</name>
    <dbReference type="NCBI Taxonomy" id="3231719"/>
    <lineage>
        <taxon>Bacteria</taxon>
        <taxon>Pseudomonadati</taxon>
        <taxon>Pseudomonadota</taxon>
        <taxon>Gammaproteobacteria</taxon>
        <taxon>Alteromonadales</taxon>
        <taxon>Pseudoalteromonadaceae</taxon>
        <taxon>Pseudoalteromonas</taxon>
    </lineage>
</organism>
<evidence type="ECO:0000259" key="1">
    <source>
        <dbReference type="Pfam" id="PF12571"/>
    </source>
</evidence>
<sequence length="890" mass="96644">MAQVITIAGEKLFAAKAQANQQLDIDTFIFANVAGQDSTAAIDRNEEIPTGSVVFQQDVQQTGRINDNVVVYSTVLDSLTGPFEFNWVGLYSSVNQTLVAISHVPTVAKTITAPGSAGNTLNRNFGIEYSGIADLAGISVSPETWQLDFSARLSGMDELTRQLASDMNGKDWFIDDGFKVVSRSTANTFSVTPGIGYVSGLRVELKNEQILTLQSYPQFVYVDAYFDGNASSTWKPKVAFTVSDAEIDDYIDVNGTQHYVLKIAKITALDAIDDLRNINGLKQQIENHINETESAHKASAISLAVKANVTVKPTTLQDTLDWYGVYVAQFIRLGDETISDAFNRALDYCRSVPYKGTRIIFPRGQLYKYDDDHRIGNLSHCVIDLNGSKVQRRSASTFSSTTTQIIPSGTSLNAREIYVADASKFKVGDFVYSIKGVGLDNISSDAREILSIDGNKLTISGAFYYKGTEYGSNTPTGAIICKRVNFIGSGGSSFESTINDKFVVCNGEIDGNAAGQPSQAWVFNSEIVLMSNKGAIHNMTIRNTAAECIVGHGLDVSNNQFFDLGGSCFHTSVHDNGLPITGGSWFRENQCERTNLATQAVSGHAEGLVTFSWGAGRLVVANNICKDGTEPFLGTFGSPAEDNPDKYLVVHNNIVERFPTFMNYLAADALGVSLTDNILIETGVKPQVQEAIYANPSIKCSGNISVGSNGRPTLENVSRDERLAIGNDVQLQARQRAVISDPGAHEGLNLAYTPNPINAQFVLQGFNTITEDAVRVNRNYKRSLYTAGGNASGTFTEYWTDEDLNLGYLINPSSGAGGNFSWATYNGGVRKHLSIDDEGVSFNGMQYGRATYYGEKDVDGSWRVMILGGDLVHQKRVAGNWVTKQTVAGQ</sequence>
<dbReference type="RefSeq" id="WP_368485314.1">
    <property type="nucleotide sequence ID" value="NZ_CP162514.1"/>
</dbReference>
<feature type="domain" description="Phage tail fibre protein N-terminal" evidence="1">
    <location>
        <begin position="3"/>
        <end position="156"/>
    </location>
</feature>
<dbReference type="InterPro" id="IPR011050">
    <property type="entry name" value="Pectin_lyase_fold/virulence"/>
</dbReference>
<proteinExistence type="predicted"/>